<dbReference type="GO" id="GO:0006527">
    <property type="term" value="P:L-arginine catabolic process"/>
    <property type="evidence" value="ECO:0007669"/>
    <property type="project" value="InterPro"/>
</dbReference>
<sequence>MSSHGLVTPEAFAAAATPATGLAVPAGDEASVGVRKLRVVSDPAEWSSAESAELYGVHNWGAGYFDINETGEVILRAPADGKVVTVSLMEIIAGMRQRDLQMPVLLRLDNVLEAQVALLYDGFAKAIQENGYQSQYRGVFPIKVNQQRSVIEEMVRVGAWYGHGLEAGSKAELLIALAHLEPENGYIVCNGYKDEEFIDLALQSMRLGFKCLIVVETPTELPMILESSKRVGVRPMLGVRVKLAARVQGHWNESSGDRSIFGLTTAQIVELIDELRNYEMLDCLQLLHYHLGSQIPNILDIRGGIEEACRYYVALRQEGAPLGYLDLGGGLGVDYDGSRTNSNNSTNYSLDEYCTEVIQTIISTLGPAGVPHPTIITESGRATVAYSSILLFNILDVTTFEPADAPPTVPEDGHELVKNLREVLNGITAKTAKEAFSAASYYREEIRQLFRRGQIRLRLLSLAENIFLHVVRVIVRVLQKVDHVPAGFEGLEETLADIYYGNFSVFQSLPDVWAIDQVFPIIPVHRHNEEPTRRAILADITCDSDGKIDKFIESGGLKRTLPVHAWNEKQDYYFGVFLVGAYQETLGDLHNLMGDTNVASVRVHGDGTFEFVREMSGDSISDVLSYVEHDPQRVLEQLHRTAEDAVRNQRITLAQRRELLESVAASLRGYTYHEGAGTSRAC</sequence>
<name>A0A7Z7IPP1_9MYCO</name>
<accession>A0A7Z7IPP1</accession>
<evidence type="ECO:0000256" key="11">
    <source>
        <dbReference type="ARBA" id="ARBA00023115"/>
    </source>
</evidence>
<dbReference type="GO" id="GO:0046872">
    <property type="term" value="F:metal ion binding"/>
    <property type="evidence" value="ECO:0007669"/>
    <property type="project" value="UniProtKB-KW"/>
</dbReference>
<keyword evidence="7" id="KW-0210">Decarboxylase</keyword>
<gene>
    <name evidence="19" type="primary">speA_2</name>
    <name evidence="19" type="ORF">MSIMFB_03679</name>
</gene>
<proteinExistence type="inferred from homology"/>
<dbReference type="PRINTS" id="PR01180">
    <property type="entry name" value="ARGDCRBXLASE"/>
</dbReference>
<comment type="function">
    <text evidence="3">Catalyzes the biosynthesis of agmatine from arginine.</text>
</comment>
<dbReference type="InterPro" id="IPR029066">
    <property type="entry name" value="PLP-binding_barrel"/>
</dbReference>
<dbReference type="Gene3D" id="1.20.58.930">
    <property type="match status" value="1"/>
</dbReference>
<reference evidence="19 20" key="1">
    <citation type="submission" date="2017-10" db="EMBL/GenBank/DDBJ databases">
        <authorList>
            <consortium name="Urmite Genomes"/>
        </authorList>
    </citation>
    <scope>NUCLEOTIDE SEQUENCE [LARGE SCALE GENOMIC DNA]</scope>
    <source>
        <strain evidence="19 20">FB-527</strain>
    </source>
</reference>
<dbReference type="SUPFAM" id="SSF51419">
    <property type="entry name" value="PLP-binding barrel"/>
    <property type="match status" value="1"/>
</dbReference>
<evidence type="ECO:0000313" key="19">
    <source>
        <dbReference type="EMBL" id="SOJ56205.1"/>
    </source>
</evidence>
<feature type="domain" description="Orn/DAP/Arg decarboxylase 2 N-terminal" evidence="16">
    <location>
        <begin position="135"/>
        <end position="385"/>
    </location>
</feature>
<dbReference type="Pfam" id="PF17810">
    <property type="entry name" value="Arg_decarb_HB"/>
    <property type="match status" value="1"/>
</dbReference>
<dbReference type="PANTHER" id="PTHR43295">
    <property type="entry name" value="ARGININE DECARBOXYLASE"/>
    <property type="match status" value="1"/>
</dbReference>
<dbReference type="PROSITE" id="PS00879">
    <property type="entry name" value="ODR_DC_2_2"/>
    <property type="match status" value="1"/>
</dbReference>
<dbReference type="InterPro" id="IPR041128">
    <property type="entry name" value="Arg_decarbox_C"/>
</dbReference>
<feature type="active site" description="Proton donor" evidence="15">
    <location>
        <position position="542"/>
    </location>
</feature>
<dbReference type="InterPro" id="IPR022653">
    <property type="entry name" value="De-COase2_pyr-phos_BS"/>
</dbReference>
<dbReference type="Gene3D" id="3.20.20.10">
    <property type="entry name" value="Alanine racemase"/>
    <property type="match status" value="1"/>
</dbReference>
<dbReference type="InterPro" id="IPR040634">
    <property type="entry name" value="Arg_decarb_HB"/>
</dbReference>
<dbReference type="GO" id="GO:0008295">
    <property type="term" value="P:spermidine biosynthetic process"/>
    <property type="evidence" value="ECO:0007669"/>
    <property type="project" value="UniProtKB-UniRule"/>
</dbReference>
<keyword evidence="6" id="KW-0479">Metal-binding</keyword>
<dbReference type="Pfam" id="PF17944">
    <property type="entry name" value="Arg_decarbox_C"/>
    <property type="match status" value="1"/>
</dbReference>
<comment type="caution">
    <text evidence="19">The sequence shown here is derived from an EMBL/GenBank/DDBJ whole genome shotgun (WGS) entry which is preliminary data.</text>
</comment>
<evidence type="ECO:0000256" key="9">
    <source>
        <dbReference type="ARBA" id="ARBA00022898"/>
    </source>
</evidence>
<dbReference type="Gene3D" id="2.40.37.10">
    <property type="entry name" value="Lyase, Ornithine Decarboxylase, Chain A, domain 1"/>
    <property type="match status" value="1"/>
</dbReference>
<dbReference type="InterPro" id="IPR009006">
    <property type="entry name" value="Ala_racemase/Decarboxylase_C"/>
</dbReference>
<evidence type="ECO:0000259" key="16">
    <source>
        <dbReference type="Pfam" id="PF02784"/>
    </source>
</evidence>
<dbReference type="InterPro" id="IPR022657">
    <property type="entry name" value="De-COase2_CS"/>
</dbReference>
<protein>
    <recommendedName>
        <fullName evidence="5 13">Arginine decarboxylase</fullName>
        <ecNumber evidence="5 13">4.1.1.19</ecNumber>
    </recommendedName>
</protein>
<evidence type="ECO:0000256" key="3">
    <source>
        <dbReference type="ARBA" id="ARBA00002257"/>
    </source>
</evidence>
<dbReference type="NCBIfam" id="NF003763">
    <property type="entry name" value="PRK05354.1"/>
    <property type="match status" value="1"/>
</dbReference>
<evidence type="ECO:0000256" key="8">
    <source>
        <dbReference type="ARBA" id="ARBA00022842"/>
    </source>
</evidence>
<evidence type="ECO:0000256" key="1">
    <source>
        <dbReference type="ARBA" id="ARBA00001933"/>
    </source>
</evidence>
<evidence type="ECO:0000256" key="15">
    <source>
        <dbReference type="PIRSR" id="PIRSR600183-50"/>
    </source>
</evidence>
<dbReference type="InterPro" id="IPR022644">
    <property type="entry name" value="De-COase2_N"/>
</dbReference>
<evidence type="ECO:0000256" key="5">
    <source>
        <dbReference type="ARBA" id="ARBA00012426"/>
    </source>
</evidence>
<evidence type="ECO:0000256" key="10">
    <source>
        <dbReference type="ARBA" id="ARBA00023066"/>
    </source>
</evidence>
<feature type="modified residue" description="N6-(pyridoxal phosphate)lysine" evidence="14">
    <location>
        <position position="143"/>
    </location>
</feature>
<dbReference type="InterPro" id="IPR000183">
    <property type="entry name" value="Orn/DAP/Arg_de-COase"/>
</dbReference>
<dbReference type="PANTHER" id="PTHR43295:SF9">
    <property type="entry name" value="BIOSYNTHETIC ARGININE DECARBOXYLASE"/>
    <property type="match status" value="1"/>
</dbReference>
<keyword evidence="9 14" id="KW-0663">Pyridoxal phosphate</keyword>
<evidence type="ECO:0000256" key="4">
    <source>
        <dbReference type="ARBA" id="ARBA00008357"/>
    </source>
</evidence>
<dbReference type="CDD" id="cd06830">
    <property type="entry name" value="PLPDE_III_ADC"/>
    <property type="match status" value="1"/>
</dbReference>
<dbReference type="PIRSF" id="PIRSF001336">
    <property type="entry name" value="Arg_decrbxlase"/>
    <property type="match status" value="1"/>
</dbReference>
<dbReference type="EMBL" id="OCTY01000002">
    <property type="protein sequence ID" value="SOJ56205.1"/>
    <property type="molecule type" value="Genomic_DNA"/>
</dbReference>
<dbReference type="Proteomes" id="UP000554965">
    <property type="component" value="Unassembled WGS sequence"/>
</dbReference>
<comment type="cofactor">
    <cofactor evidence="1 14">
        <name>pyridoxal 5'-phosphate</name>
        <dbReference type="ChEBI" id="CHEBI:597326"/>
    </cofactor>
</comment>
<comment type="cofactor">
    <cofactor evidence="2">
        <name>Mg(2+)</name>
        <dbReference type="ChEBI" id="CHEBI:18420"/>
    </cofactor>
</comment>
<comment type="similarity">
    <text evidence="4">Belongs to the Orn/Lys/Arg decarboxylase class-II family. SpeA subfamily.</text>
</comment>
<dbReference type="SUPFAM" id="SSF50621">
    <property type="entry name" value="Alanine racemase C-terminal domain-like"/>
    <property type="match status" value="1"/>
</dbReference>
<feature type="domain" description="Arginine decarboxylase helical bundle" evidence="17">
    <location>
        <begin position="411"/>
        <end position="487"/>
    </location>
</feature>
<keyword evidence="20" id="KW-1185">Reference proteome</keyword>
<evidence type="ECO:0000259" key="17">
    <source>
        <dbReference type="Pfam" id="PF17810"/>
    </source>
</evidence>
<keyword evidence="10" id="KW-0745">Spermidine biosynthesis</keyword>
<evidence type="ECO:0000256" key="14">
    <source>
        <dbReference type="PIRSR" id="PIRSR001336-50"/>
    </source>
</evidence>
<keyword evidence="12 19" id="KW-0456">Lyase</keyword>
<feature type="domain" description="Arginine decarboxylase C-terminal helical" evidence="18">
    <location>
        <begin position="620"/>
        <end position="673"/>
    </location>
</feature>
<dbReference type="GO" id="GO:0008792">
    <property type="term" value="F:arginine decarboxylase activity"/>
    <property type="evidence" value="ECO:0007669"/>
    <property type="project" value="UniProtKB-UniRule"/>
</dbReference>
<dbReference type="EC" id="4.1.1.19" evidence="5 13"/>
<evidence type="ECO:0000313" key="20">
    <source>
        <dbReference type="Proteomes" id="UP000554965"/>
    </source>
</evidence>
<dbReference type="NCBIfam" id="TIGR01273">
    <property type="entry name" value="speA"/>
    <property type="match status" value="1"/>
</dbReference>
<dbReference type="AlphaFoldDB" id="A0A7Z7IPP1"/>
<dbReference type="PROSITE" id="PS00878">
    <property type="entry name" value="ODR_DC_2_1"/>
    <property type="match status" value="1"/>
</dbReference>
<dbReference type="PRINTS" id="PR01179">
    <property type="entry name" value="ODADCRBXLASE"/>
</dbReference>
<dbReference type="InterPro" id="IPR002985">
    <property type="entry name" value="Arg_decrbxlase"/>
</dbReference>
<dbReference type="Gene3D" id="1.10.287.3440">
    <property type="match status" value="1"/>
</dbReference>
<dbReference type="Pfam" id="PF02784">
    <property type="entry name" value="Orn_Arg_deC_N"/>
    <property type="match status" value="1"/>
</dbReference>
<keyword evidence="8" id="KW-0460">Magnesium</keyword>
<evidence type="ECO:0000256" key="13">
    <source>
        <dbReference type="NCBIfam" id="TIGR01273"/>
    </source>
</evidence>
<evidence type="ECO:0000256" key="7">
    <source>
        <dbReference type="ARBA" id="ARBA00022793"/>
    </source>
</evidence>
<evidence type="ECO:0000256" key="12">
    <source>
        <dbReference type="ARBA" id="ARBA00023239"/>
    </source>
</evidence>
<evidence type="ECO:0000256" key="2">
    <source>
        <dbReference type="ARBA" id="ARBA00001946"/>
    </source>
</evidence>
<organism evidence="19 20">
    <name type="scientific">Mycobacterium simulans</name>
    <dbReference type="NCBI Taxonomy" id="627089"/>
    <lineage>
        <taxon>Bacteria</taxon>
        <taxon>Bacillati</taxon>
        <taxon>Actinomycetota</taxon>
        <taxon>Actinomycetes</taxon>
        <taxon>Mycobacteriales</taxon>
        <taxon>Mycobacteriaceae</taxon>
        <taxon>Mycobacterium</taxon>
    </lineage>
</organism>
<keyword evidence="11" id="KW-0620">Polyamine biosynthesis</keyword>
<evidence type="ECO:0000259" key="18">
    <source>
        <dbReference type="Pfam" id="PF17944"/>
    </source>
</evidence>
<evidence type="ECO:0000256" key="6">
    <source>
        <dbReference type="ARBA" id="ARBA00022723"/>
    </source>
</evidence>